<dbReference type="AlphaFoldDB" id="A0A840WCC5"/>
<organism evidence="2 3">
    <name type="scientific">Nocardiopsis metallicus</name>
    <dbReference type="NCBI Taxonomy" id="179819"/>
    <lineage>
        <taxon>Bacteria</taxon>
        <taxon>Bacillati</taxon>
        <taxon>Actinomycetota</taxon>
        <taxon>Actinomycetes</taxon>
        <taxon>Streptosporangiales</taxon>
        <taxon>Nocardiopsidaceae</taxon>
        <taxon>Nocardiopsis</taxon>
    </lineage>
</organism>
<dbReference type="Proteomes" id="UP000579647">
    <property type="component" value="Unassembled WGS sequence"/>
</dbReference>
<proteinExistence type="predicted"/>
<comment type="caution">
    <text evidence="2">The sequence shown here is derived from an EMBL/GenBank/DDBJ whole genome shotgun (WGS) entry which is preliminary data.</text>
</comment>
<keyword evidence="3" id="KW-1185">Reference proteome</keyword>
<dbReference type="RefSeq" id="WP_184368528.1">
    <property type="nucleotide sequence ID" value="NZ_BAAAKM010000063.1"/>
</dbReference>
<name>A0A840WCC5_9ACTN</name>
<evidence type="ECO:0000256" key="1">
    <source>
        <dbReference type="SAM" id="MobiDB-lite"/>
    </source>
</evidence>
<evidence type="ECO:0000313" key="2">
    <source>
        <dbReference type="EMBL" id="MBB5494680.1"/>
    </source>
</evidence>
<evidence type="ECO:0000313" key="3">
    <source>
        <dbReference type="Proteomes" id="UP000579647"/>
    </source>
</evidence>
<accession>A0A840WCC5</accession>
<dbReference type="EMBL" id="JACHDO010000001">
    <property type="protein sequence ID" value="MBB5494680.1"/>
    <property type="molecule type" value="Genomic_DNA"/>
</dbReference>
<protein>
    <submittedName>
        <fullName evidence="2">Uncharacterized protein</fullName>
    </submittedName>
</protein>
<feature type="region of interest" description="Disordered" evidence="1">
    <location>
        <begin position="50"/>
        <end position="81"/>
    </location>
</feature>
<sequence>MDADVTGLQDRAGAMDTAMNCVARSFDPRRICGQGINFLLKLQKPFSAPPNFHLALNDPEGEEGETGHEDAGGQSGSGGQEVLKELPRAELRSAWFQILGSVSL</sequence>
<reference evidence="2 3" key="1">
    <citation type="submission" date="2020-08" db="EMBL/GenBank/DDBJ databases">
        <title>Sequencing the genomes of 1000 actinobacteria strains.</title>
        <authorList>
            <person name="Klenk H.-P."/>
        </authorList>
    </citation>
    <scope>NUCLEOTIDE SEQUENCE [LARGE SCALE GENOMIC DNA]</scope>
    <source>
        <strain evidence="2 3">DSM 44598</strain>
    </source>
</reference>
<gene>
    <name evidence="2" type="ORF">HNR07_005817</name>
</gene>